<dbReference type="AlphaFoldDB" id="A0AA40VUF8"/>
<proteinExistence type="predicted"/>
<accession>A0AA40VUF8</accession>
<evidence type="ECO:0000313" key="1">
    <source>
        <dbReference type="EMBL" id="MBD6620144.1"/>
    </source>
</evidence>
<gene>
    <name evidence="1" type="ORF">FNW02_31220</name>
</gene>
<keyword evidence="2" id="KW-1185">Reference proteome</keyword>
<evidence type="ECO:0000313" key="2">
    <source>
        <dbReference type="Proteomes" id="UP001165986"/>
    </source>
</evidence>
<dbReference type="Proteomes" id="UP001165986">
    <property type="component" value="Unassembled WGS sequence"/>
</dbReference>
<dbReference type="EMBL" id="VJXY01000056">
    <property type="protein sequence ID" value="MBD6620144.1"/>
    <property type="molecule type" value="Genomic_DNA"/>
</dbReference>
<sequence>MMLTSNIEVFNEGRSLKEEGRRTIGGGFKSTTNCRPSNHRFDGGLKPVWQEERRPLPSFFFPLPSLNYWRLTF</sequence>
<name>A0AA40VUF8_9NOST</name>
<protein>
    <submittedName>
        <fullName evidence="1">Uncharacterized protein</fullName>
    </submittedName>
</protein>
<organism evidence="1 2">
    <name type="scientific">Komarekiella delphini-convector SJRDD-AB1</name>
    <dbReference type="NCBI Taxonomy" id="2593771"/>
    <lineage>
        <taxon>Bacteria</taxon>
        <taxon>Bacillati</taxon>
        <taxon>Cyanobacteriota</taxon>
        <taxon>Cyanophyceae</taxon>
        <taxon>Nostocales</taxon>
        <taxon>Nostocaceae</taxon>
        <taxon>Komarekiella</taxon>
        <taxon>Komarekiella delphini-convector</taxon>
    </lineage>
</organism>
<comment type="caution">
    <text evidence="1">The sequence shown here is derived from an EMBL/GenBank/DDBJ whole genome shotgun (WGS) entry which is preliminary data.</text>
</comment>
<reference evidence="1" key="1">
    <citation type="submission" date="2019-07" db="EMBL/GenBank/DDBJ databases">
        <title>Toxilogical consequences of a new and cryptic species of cyanobacteria (Komarekiella delphini-convector) recovered from the epidermis of a bottlenose dolphin and 1500 ft. in the air.</title>
        <authorList>
            <person name="Brown A.O."/>
            <person name="Dvorak P."/>
            <person name="Villanueva C.D."/>
            <person name="Foss A.J."/>
            <person name="Garvey A.D."/>
            <person name="Gibson Q.A."/>
            <person name="Johansen J.R."/>
            <person name="Casamatta D.A."/>
        </authorList>
    </citation>
    <scope>NUCLEOTIDE SEQUENCE</scope>
    <source>
        <strain evidence="1">SJRDD-AB1</strain>
    </source>
</reference>